<dbReference type="SUPFAM" id="SSF48464">
    <property type="entry name" value="ENTH/VHS domain"/>
    <property type="match status" value="1"/>
</dbReference>
<keyword evidence="8" id="KW-0611">Plant defense</keyword>
<gene>
    <name evidence="15" type="ORF">PIB30_043788</name>
</gene>
<keyword evidence="6" id="KW-0677">Repeat</keyword>
<keyword evidence="5" id="KW-0433">Leucine-rich repeat</keyword>
<evidence type="ECO:0000256" key="8">
    <source>
        <dbReference type="ARBA" id="ARBA00022821"/>
    </source>
</evidence>
<protein>
    <recommendedName>
        <fullName evidence="14">ENTH domain-containing protein</fullName>
    </recommendedName>
</protein>
<sequence>MAAALVGGALLSASVQVLLDRIISNEFLDLFRRRKLDVSVLGKMKMTLLSLQAVLNDAEEKQITNPAVKEWLNELTQAVFDADDFLDEINTKALGCKVKARYQSRVSCAVKVRKVFSSPFRRSYAMINSKMQTLFERLEQFAQQIQFLQLKEGVSNGVWQGVPTSSVVDESSIYGRHDERKKLREYLLSEDVTGSGSKIGVITIVGMGGIGKTTLAKLLYNDEQVKDKFDLKAWACVSKDFDVFRVTKTVLESVTSKTTNSDNLNTLQVELQQRLWRKRFLLVLDDIRGASYVDWANLKDIFNAGEMGSTIIVTTRDENVAKAMQTFPIFHLSSLDSEDCWCLLAEHAFGANNCNERSNLEGIGREIVKKCDGLPLAAVALGGLLRTKLSKSDWNKVLRSNIWDLPNLNVQPALLLSYHFLPAPLKRCFAYCSIFPKNSVLEKEMVVRLWMAEGLVHVSKNEKSLEEAGNEYFDELVSRSLIRRQSMDGKNFEMHDLINDLAAMVSSAYCMRYEDQRPVENPDKVRHLSYNRSWYDYFNKFDCFYGLKGLRTFLPLPLNGWSFDYYLSNKVIYDLLPKLTQLRVLSLSHYKNISELPESIGGLKHLRHLDLSGTNIKRLPSVICKLYNLQTLLLSDCKFLTELPEEIGMLVNLRHLDISGTQLQEIPAQIARLENLQTLSGFVVSREQNGLKVAELQKFPNLQGKLCISKLQNIIDPYDASRADMKNKEQIEDLSLEWDNCTAEDSQHLVLEHLQPSTNLNKLTIKSYGGTRFPNWLGSSSFDNMVYLCIRSCHHCSSLPPVGQLHNLKELTIFDVISVKTIGPEFYGCSSSHSFQPFPSLETLSFGEMPEWEEWNFMVGIATHFPCLSHLSLSDCPKLKGNLPSNLPSLTKLHLSSCSLLESQVSAEVDNRNIMNASMLGLHSLQQLHIEGIPSRTAFPRDGLPKTLRVLFLKNCENFEFPNHESLHSYTALESLTIWKSCCSLTSFSLGCLPVLKWLYFIECENLKTLSISEEEDALQCLTFLQGFYIIDCPELESFPRLGLPTPKLRRFWVSYCNKLSSLPEPVNALVGLQELTILNLPNVQSFANEGLPISLRTLRIGNLGEAFSNADIINWGLDRLTCLSELEIEGGYLVSMLMKMEVALLPSTLTSLHIYQLDGIRHLDGKWLQNLSCLECLKISSCDRLESLPEEGLPSSLSVLTIGSCLLLEASCRRNGGKEWPKVAHIPCIIMDNKNNNMRVWKRAAGVLKDKYRIWLAKFSPHGHPDLERVVIKATSHNEQCMDYKSIQRVFQWLRSSPLYLKPLLYTLSTRMENTTSWVVAIKGLMLIHGVFCFDLPTVQMLRRLPFDISHFSDGHLNPEKAWGYNAFIRAYYSYLDLKSSYVCAQARRRNRKGKKMEETLIEELQNLEKIQGLIDAILHLKPQNPSMHVVLVLEAMDCVIDEILEVYESYCKGMERVIMKIFDMGGKVEAGMAVRIIERGEMQGEKLGLYFEFCKEIGVLNSYDCPRILKVSEKDVKELKGIIIDGVNEKKKNKNMDDEDENMAIVVRDCINNNDDLLMKKTVITDQWEVFDDDDNMALSKAIVAVAAAANPFLELESCNSIVPYNHHHVLPDLITF</sequence>
<evidence type="ECO:0000256" key="10">
    <source>
        <dbReference type="ARBA" id="ARBA00023034"/>
    </source>
</evidence>
<evidence type="ECO:0000256" key="3">
    <source>
        <dbReference type="ARBA" id="ARBA00004600"/>
    </source>
</evidence>
<keyword evidence="4" id="KW-0254">Endocytosis</keyword>
<evidence type="ECO:0000256" key="13">
    <source>
        <dbReference type="ARBA" id="ARBA00023329"/>
    </source>
</evidence>
<dbReference type="SMART" id="SM00273">
    <property type="entry name" value="ENTH"/>
    <property type="match status" value="1"/>
</dbReference>
<dbReference type="InterPro" id="IPR042197">
    <property type="entry name" value="Apaf_helical"/>
</dbReference>
<dbReference type="SUPFAM" id="SSF52058">
    <property type="entry name" value="L domain-like"/>
    <property type="match status" value="2"/>
</dbReference>
<comment type="caution">
    <text evidence="15">The sequence shown here is derived from an EMBL/GenBank/DDBJ whole genome shotgun (WGS) entry which is preliminary data.</text>
</comment>
<dbReference type="InterPro" id="IPR001611">
    <property type="entry name" value="Leu-rich_rpt"/>
</dbReference>
<evidence type="ECO:0000313" key="15">
    <source>
        <dbReference type="EMBL" id="MED6135170.1"/>
    </source>
</evidence>
<dbReference type="PRINTS" id="PR00364">
    <property type="entry name" value="DISEASERSIST"/>
</dbReference>
<dbReference type="InterPro" id="IPR002182">
    <property type="entry name" value="NB-ARC"/>
</dbReference>
<dbReference type="InterPro" id="IPR036388">
    <property type="entry name" value="WH-like_DNA-bd_sf"/>
</dbReference>
<dbReference type="InterPro" id="IPR058922">
    <property type="entry name" value="WHD_DRP"/>
</dbReference>
<evidence type="ECO:0000256" key="5">
    <source>
        <dbReference type="ARBA" id="ARBA00022614"/>
    </source>
</evidence>
<dbReference type="Pfam" id="PF00931">
    <property type="entry name" value="NB-ARC"/>
    <property type="match status" value="1"/>
</dbReference>
<keyword evidence="9" id="KW-0067">ATP-binding</keyword>
<dbReference type="InterPro" id="IPR011417">
    <property type="entry name" value="ANTH_dom"/>
</dbReference>
<dbReference type="InterPro" id="IPR032675">
    <property type="entry name" value="LRR_dom_sf"/>
</dbReference>
<keyword evidence="7" id="KW-0547">Nucleotide-binding</keyword>
<keyword evidence="11" id="KW-0472">Membrane</keyword>
<dbReference type="PROSITE" id="PS51450">
    <property type="entry name" value="LRR"/>
    <property type="match status" value="1"/>
</dbReference>
<dbReference type="CDD" id="cd16987">
    <property type="entry name" value="ANTH_N_AP180_plant"/>
    <property type="match status" value="1"/>
</dbReference>
<dbReference type="Gene3D" id="1.20.58.150">
    <property type="entry name" value="ANTH domain"/>
    <property type="match status" value="1"/>
</dbReference>
<dbReference type="Gene3D" id="3.80.10.10">
    <property type="entry name" value="Ribonuclease Inhibitor"/>
    <property type="match status" value="4"/>
</dbReference>
<dbReference type="Pfam" id="PF23598">
    <property type="entry name" value="LRR_14"/>
    <property type="match status" value="1"/>
</dbReference>
<dbReference type="InterPro" id="IPR041118">
    <property type="entry name" value="Rx_N"/>
</dbReference>
<name>A0ABU6SGB7_9FABA</name>
<keyword evidence="12" id="KW-0168">Coated pit</keyword>
<comment type="subcellular location">
    <subcellularLocation>
        <location evidence="1">Cytoplasmic vesicle</location>
        <location evidence="1">Clathrin-coated vesicle</location>
    </subcellularLocation>
    <subcellularLocation>
        <location evidence="2">Golgi apparatus</location>
    </subcellularLocation>
    <subcellularLocation>
        <location evidence="3">Membrane</location>
        <location evidence="3">Clathrin-coated pit</location>
    </subcellularLocation>
</comment>
<organism evidence="15 16">
    <name type="scientific">Stylosanthes scabra</name>
    <dbReference type="NCBI Taxonomy" id="79078"/>
    <lineage>
        <taxon>Eukaryota</taxon>
        <taxon>Viridiplantae</taxon>
        <taxon>Streptophyta</taxon>
        <taxon>Embryophyta</taxon>
        <taxon>Tracheophyta</taxon>
        <taxon>Spermatophyta</taxon>
        <taxon>Magnoliopsida</taxon>
        <taxon>eudicotyledons</taxon>
        <taxon>Gunneridae</taxon>
        <taxon>Pentapetalae</taxon>
        <taxon>rosids</taxon>
        <taxon>fabids</taxon>
        <taxon>Fabales</taxon>
        <taxon>Fabaceae</taxon>
        <taxon>Papilionoideae</taxon>
        <taxon>50 kb inversion clade</taxon>
        <taxon>dalbergioids sensu lato</taxon>
        <taxon>Dalbergieae</taxon>
        <taxon>Pterocarpus clade</taxon>
        <taxon>Stylosanthes</taxon>
    </lineage>
</organism>
<dbReference type="Pfam" id="PF07651">
    <property type="entry name" value="ANTH"/>
    <property type="match status" value="1"/>
</dbReference>
<dbReference type="InterPro" id="IPR048050">
    <property type="entry name" value="ANTH_N_plant"/>
</dbReference>
<dbReference type="Pfam" id="PF25019">
    <property type="entry name" value="LRR_R13L1-DRL21"/>
    <property type="match status" value="1"/>
</dbReference>
<dbReference type="Gene3D" id="1.10.8.430">
    <property type="entry name" value="Helical domain of apoptotic protease-activating factors"/>
    <property type="match status" value="1"/>
</dbReference>
<evidence type="ECO:0000256" key="4">
    <source>
        <dbReference type="ARBA" id="ARBA00022583"/>
    </source>
</evidence>
<evidence type="ECO:0000256" key="2">
    <source>
        <dbReference type="ARBA" id="ARBA00004555"/>
    </source>
</evidence>
<dbReference type="Pfam" id="PF23559">
    <property type="entry name" value="WHD_DRP"/>
    <property type="match status" value="1"/>
</dbReference>
<feature type="domain" description="ENTH" evidence="14">
    <location>
        <begin position="1260"/>
        <end position="1391"/>
    </location>
</feature>
<dbReference type="SUPFAM" id="SSF52540">
    <property type="entry name" value="P-loop containing nucleoside triphosphate hydrolases"/>
    <property type="match status" value="1"/>
</dbReference>
<reference evidence="15 16" key="1">
    <citation type="journal article" date="2023" name="Plants (Basel)">
        <title>Bridging the Gap: Combining Genomics and Transcriptomics Approaches to Understand Stylosanthes scabra, an Orphan Legume from the Brazilian Caatinga.</title>
        <authorList>
            <person name="Ferreira-Neto J.R.C."/>
            <person name="da Silva M.D."/>
            <person name="Binneck E."/>
            <person name="de Melo N.F."/>
            <person name="da Silva R.H."/>
            <person name="de Melo A.L.T.M."/>
            <person name="Pandolfi V."/>
            <person name="Bustamante F.O."/>
            <person name="Brasileiro-Vidal A.C."/>
            <person name="Benko-Iseppon A.M."/>
        </authorList>
    </citation>
    <scope>NUCLEOTIDE SEQUENCE [LARGE SCALE GENOMIC DNA]</scope>
    <source>
        <tissue evidence="15">Leaves</tissue>
    </source>
</reference>
<dbReference type="Pfam" id="PF18052">
    <property type="entry name" value="Rx_N"/>
    <property type="match status" value="1"/>
</dbReference>
<dbReference type="Gene3D" id="1.10.10.10">
    <property type="entry name" value="Winged helix-like DNA-binding domain superfamily/Winged helix DNA-binding domain"/>
    <property type="match status" value="1"/>
</dbReference>
<evidence type="ECO:0000256" key="1">
    <source>
        <dbReference type="ARBA" id="ARBA00004132"/>
    </source>
</evidence>
<evidence type="ECO:0000256" key="11">
    <source>
        <dbReference type="ARBA" id="ARBA00023136"/>
    </source>
</evidence>
<evidence type="ECO:0000256" key="9">
    <source>
        <dbReference type="ARBA" id="ARBA00022840"/>
    </source>
</evidence>
<evidence type="ECO:0000256" key="12">
    <source>
        <dbReference type="ARBA" id="ARBA00023176"/>
    </source>
</evidence>
<dbReference type="InterPro" id="IPR003591">
    <property type="entry name" value="Leu-rich_rpt_typical-subtyp"/>
</dbReference>
<dbReference type="InterPro" id="IPR014712">
    <property type="entry name" value="ANTH_dom_sf"/>
</dbReference>
<evidence type="ECO:0000256" key="6">
    <source>
        <dbReference type="ARBA" id="ARBA00022737"/>
    </source>
</evidence>
<accession>A0ABU6SGB7</accession>
<dbReference type="SMART" id="SM00369">
    <property type="entry name" value="LRR_TYP"/>
    <property type="match status" value="3"/>
</dbReference>
<dbReference type="Proteomes" id="UP001341840">
    <property type="component" value="Unassembled WGS sequence"/>
</dbReference>
<keyword evidence="16" id="KW-1185">Reference proteome</keyword>
<keyword evidence="10" id="KW-0333">Golgi apparatus</keyword>
<dbReference type="InterPro" id="IPR056789">
    <property type="entry name" value="LRR_R13L1-DRL21"/>
</dbReference>
<proteinExistence type="predicted"/>
<dbReference type="InterPro" id="IPR008942">
    <property type="entry name" value="ENTH_VHS"/>
</dbReference>
<evidence type="ECO:0000313" key="16">
    <source>
        <dbReference type="Proteomes" id="UP001341840"/>
    </source>
</evidence>
<dbReference type="PANTHER" id="PTHR36766:SF51">
    <property type="entry name" value="DISEASE RESISTANCE RPP13-LIKE PROTEIN 1"/>
    <property type="match status" value="1"/>
</dbReference>
<dbReference type="Gene3D" id="1.25.40.90">
    <property type="match status" value="1"/>
</dbReference>
<keyword evidence="13" id="KW-0968">Cytoplasmic vesicle</keyword>
<dbReference type="EMBL" id="JASCZI010060672">
    <property type="protein sequence ID" value="MED6135170.1"/>
    <property type="molecule type" value="Genomic_DNA"/>
</dbReference>
<evidence type="ECO:0000259" key="14">
    <source>
        <dbReference type="PROSITE" id="PS50942"/>
    </source>
</evidence>
<dbReference type="InterPro" id="IPR055414">
    <property type="entry name" value="LRR_R13L4/SHOC2-like"/>
</dbReference>
<evidence type="ECO:0000256" key="7">
    <source>
        <dbReference type="ARBA" id="ARBA00022741"/>
    </source>
</evidence>
<dbReference type="Gene3D" id="1.20.5.4130">
    <property type="match status" value="1"/>
</dbReference>
<dbReference type="PROSITE" id="PS50942">
    <property type="entry name" value="ENTH"/>
    <property type="match status" value="1"/>
</dbReference>
<dbReference type="PANTHER" id="PTHR36766">
    <property type="entry name" value="PLANT BROAD-SPECTRUM MILDEW RESISTANCE PROTEIN RPW8"/>
    <property type="match status" value="1"/>
</dbReference>
<dbReference type="SUPFAM" id="SSF89009">
    <property type="entry name" value="GAT-like domain"/>
    <property type="match status" value="1"/>
</dbReference>
<dbReference type="InterPro" id="IPR027417">
    <property type="entry name" value="P-loop_NTPase"/>
</dbReference>
<dbReference type="InterPro" id="IPR013809">
    <property type="entry name" value="ENTH"/>
</dbReference>
<dbReference type="Gene3D" id="3.40.50.300">
    <property type="entry name" value="P-loop containing nucleotide triphosphate hydrolases"/>
    <property type="match status" value="1"/>
</dbReference>